<reference evidence="9" key="1">
    <citation type="journal article" date="2020" name="Stud. Mycol.">
        <title>101 Dothideomycetes genomes: a test case for predicting lifestyles and emergence of pathogens.</title>
        <authorList>
            <person name="Haridas S."/>
            <person name="Albert R."/>
            <person name="Binder M."/>
            <person name="Bloem J."/>
            <person name="Labutti K."/>
            <person name="Salamov A."/>
            <person name="Andreopoulos B."/>
            <person name="Baker S."/>
            <person name="Barry K."/>
            <person name="Bills G."/>
            <person name="Bluhm B."/>
            <person name="Cannon C."/>
            <person name="Castanera R."/>
            <person name="Culley D."/>
            <person name="Daum C."/>
            <person name="Ezra D."/>
            <person name="Gonzalez J."/>
            <person name="Henrissat B."/>
            <person name="Kuo A."/>
            <person name="Liang C."/>
            <person name="Lipzen A."/>
            <person name="Lutzoni F."/>
            <person name="Magnuson J."/>
            <person name="Mondo S."/>
            <person name="Nolan M."/>
            <person name="Ohm R."/>
            <person name="Pangilinan J."/>
            <person name="Park H.-J."/>
            <person name="Ramirez L."/>
            <person name="Alfaro M."/>
            <person name="Sun H."/>
            <person name="Tritt A."/>
            <person name="Yoshinaga Y."/>
            <person name="Zwiers L.-H."/>
            <person name="Turgeon B."/>
            <person name="Goodwin S."/>
            <person name="Spatafora J."/>
            <person name="Crous P."/>
            <person name="Grigoriev I."/>
        </authorList>
    </citation>
    <scope>NUCLEOTIDE SEQUENCE</scope>
    <source>
        <strain evidence="9">CBS 627.86</strain>
    </source>
</reference>
<dbReference type="GO" id="GO:0016020">
    <property type="term" value="C:membrane"/>
    <property type="evidence" value="ECO:0007669"/>
    <property type="project" value="UniProtKB-SubCell"/>
</dbReference>
<comment type="subcellular location">
    <subcellularLocation>
        <location evidence="1">Membrane</location>
        <topology evidence="1">Multi-pass membrane protein</topology>
    </subcellularLocation>
</comment>
<evidence type="ECO:0000259" key="8">
    <source>
        <dbReference type="PROSITE" id="PS50850"/>
    </source>
</evidence>
<feature type="transmembrane region" description="Helical" evidence="7">
    <location>
        <begin position="382"/>
        <end position="399"/>
    </location>
</feature>
<keyword evidence="4 7" id="KW-1133">Transmembrane helix</keyword>
<evidence type="ECO:0000256" key="5">
    <source>
        <dbReference type="ARBA" id="ARBA00023136"/>
    </source>
</evidence>
<feature type="compositionally biased region" description="Low complexity" evidence="6">
    <location>
        <begin position="548"/>
        <end position="575"/>
    </location>
</feature>
<evidence type="ECO:0000256" key="1">
    <source>
        <dbReference type="ARBA" id="ARBA00004141"/>
    </source>
</evidence>
<dbReference type="OrthoDB" id="10262656at2759"/>
<protein>
    <submittedName>
        <fullName evidence="9">MFS multidrug transporter-like protein</fullName>
    </submittedName>
</protein>
<dbReference type="InterPro" id="IPR036259">
    <property type="entry name" value="MFS_trans_sf"/>
</dbReference>
<sequence length="605" mass="65910">MFLTKPRSTTRDPNSFPAAQLFLLALVRVAEPIALTSIFPYAWKLVEQYHVTSEPNAPFFAGLLISAFSLAEACSGMYWGSLSDRIGRKPVLLLGCAGTIVSLLAVGFAPSFWVALGGRVVGGLLNGNIGVIQTMVGELVTKPEHEPQAYAVMPFVWSIGTIIGPAIGGCFANPAETYPSLFSPNGVFAKFPYLLPNLICAILLVFAILLGFFLLEETHPDKQPWSTPADLDASVAQTPLLPAQGANAHAAANLTAESYGTFDEVNMHRDATWRVRSNGEWVEDNPMQAKVFSRPVVMFVMALGIFTYHSMTYDHLMPIFLQDKRADDISSYAISSNAFAGGLGLSIRDVGIIMSVNGIIELFIQAAIFPLMAAWFGIWKLLLVVTIGHPISYFIVPYLPLLPIKWLYPSIYVAMTIRNFFSIVAYPLLLIMIKESAPSPSVLGKINGLAAATGAACRTMASPIGGLLYGFSIDIGFTPLAWWVSTLIAMVGALQVPFLSREAHQCHARVHAAAGCCLTKNLSKRLKRRHNSKPKDVVHIRVEDTEADSTGYHGSESSSYSDTDFSAYYDSSSTSPHDSDRESQYDAEAGHMTTSTIFDRTVREV</sequence>
<keyword evidence="5 7" id="KW-0472">Membrane</keyword>
<dbReference type="PROSITE" id="PS50850">
    <property type="entry name" value="MFS"/>
    <property type="match status" value="1"/>
</dbReference>
<dbReference type="PRINTS" id="PR01035">
    <property type="entry name" value="TCRTETA"/>
</dbReference>
<feature type="transmembrane region" description="Helical" evidence="7">
    <location>
        <begin position="194"/>
        <end position="215"/>
    </location>
</feature>
<evidence type="ECO:0000256" key="6">
    <source>
        <dbReference type="SAM" id="MobiDB-lite"/>
    </source>
</evidence>
<gene>
    <name evidence="9" type="ORF">BDV96DRAFT_492223</name>
</gene>
<evidence type="ECO:0000256" key="7">
    <source>
        <dbReference type="SAM" id="Phobius"/>
    </source>
</evidence>
<proteinExistence type="predicted"/>
<feature type="transmembrane region" description="Helical" evidence="7">
    <location>
        <begin position="291"/>
        <end position="309"/>
    </location>
</feature>
<evidence type="ECO:0000313" key="9">
    <source>
        <dbReference type="EMBL" id="KAF2115819.1"/>
    </source>
</evidence>
<dbReference type="PANTHER" id="PTHR23504">
    <property type="entry name" value="MAJOR FACILITATOR SUPERFAMILY DOMAIN-CONTAINING PROTEIN 10"/>
    <property type="match status" value="1"/>
</dbReference>
<dbReference type="EMBL" id="ML977322">
    <property type="protein sequence ID" value="KAF2115819.1"/>
    <property type="molecule type" value="Genomic_DNA"/>
</dbReference>
<keyword evidence="10" id="KW-1185">Reference proteome</keyword>
<dbReference type="CDD" id="cd17330">
    <property type="entry name" value="MFS_SLC46_TetA_like"/>
    <property type="match status" value="1"/>
</dbReference>
<dbReference type="InterPro" id="IPR020846">
    <property type="entry name" value="MFS_dom"/>
</dbReference>
<dbReference type="AlphaFoldDB" id="A0A6A5Z8G8"/>
<feature type="transmembrane region" description="Helical" evidence="7">
    <location>
        <begin position="480"/>
        <end position="499"/>
    </location>
</feature>
<keyword evidence="2" id="KW-0813">Transport</keyword>
<evidence type="ECO:0000256" key="3">
    <source>
        <dbReference type="ARBA" id="ARBA00022692"/>
    </source>
</evidence>
<organism evidence="9 10">
    <name type="scientific">Lophiotrema nucula</name>
    <dbReference type="NCBI Taxonomy" id="690887"/>
    <lineage>
        <taxon>Eukaryota</taxon>
        <taxon>Fungi</taxon>
        <taxon>Dikarya</taxon>
        <taxon>Ascomycota</taxon>
        <taxon>Pezizomycotina</taxon>
        <taxon>Dothideomycetes</taxon>
        <taxon>Pleosporomycetidae</taxon>
        <taxon>Pleosporales</taxon>
        <taxon>Lophiotremataceae</taxon>
        <taxon>Lophiotrema</taxon>
    </lineage>
</organism>
<feature type="compositionally biased region" description="Basic and acidic residues" evidence="6">
    <location>
        <begin position="533"/>
        <end position="544"/>
    </location>
</feature>
<feature type="transmembrane region" description="Helical" evidence="7">
    <location>
        <begin position="359"/>
        <end position="376"/>
    </location>
</feature>
<dbReference type="Proteomes" id="UP000799770">
    <property type="component" value="Unassembled WGS sequence"/>
</dbReference>
<dbReference type="SUPFAM" id="SSF103473">
    <property type="entry name" value="MFS general substrate transporter"/>
    <property type="match status" value="1"/>
</dbReference>
<feature type="transmembrane region" description="Helical" evidence="7">
    <location>
        <begin position="59"/>
        <end position="79"/>
    </location>
</feature>
<feature type="region of interest" description="Disordered" evidence="6">
    <location>
        <begin position="528"/>
        <end position="592"/>
    </location>
</feature>
<feature type="transmembrane region" description="Helical" evidence="7">
    <location>
        <begin position="91"/>
        <end position="114"/>
    </location>
</feature>
<feature type="transmembrane region" description="Helical" evidence="7">
    <location>
        <begin position="152"/>
        <end position="174"/>
    </location>
</feature>
<dbReference type="PANTHER" id="PTHR23504:SF2">
    <property type="entry name" value="TRANSPORTER, PUTATIVE (AFU_ORTHOLOGUE AFUA_8G04150)-RELATED"/>
    <property type="match status" value="1"/>
</dbReference>
<name>A0A6A5Z8G8_9PLEO</name>
<accession>A0A6A5Z8G8</accession>
<evidence type="ECO:0000256" key="4">
    <source>
        <dbReference type="ARBA" id="ARBA00022989"/>
    </source>
</evidence>
<dbReference type="Gene3D" id="1.20.1250.20">
    <property type="entry name" value="MFS general substrate transporter like domains"/>
    <property type="match status" value="1"/>
</dbReference>
<dbReference type="InterPro" id="IPR001958">
    <property type="entry name" value="Tet-R_TetA/multi-R_MdtG-like"/>
</dbReference>
<evidence type="ECO:0000256" key="2">
    <source>
        <dbReference type="ARBA" id="ARBA00022448"/>
    </source>
</evidence>
<feature type="transmembrane region" description="Helical" evidence="7">
    <location>
        <begin position="411"/>
        <end position="433"/>
    </location>
</feature>
<feature type="transmembrane region" description="Helical" evidence="7">
    <location>
        <begin position="21"/>
        <end position="39"/>
    </location>
</feature>
<keyword evidence="3 7" id="KW-0812">Transmembrane</keyword>
<feature type="domain" description="Major facilitator superfamily (MFS) profile" evidence="8">
    <location>
        <begin position="20"/>
        <end position="504"/>
    </location>
</feature>
<dbReference type="InterPro" id="IPR011701">
    <property type="entry name" value="MFS"/>
</dbReference>
<dbReference type="Pfam" id="PF07690">
    <property type="entry name" value="MFS_1"/>
    <property type="match status" value="1"/>
</dbReference>
<dbReference type="GO" id="GO:0022857">
    <property type="term" value="F:transmembrane transporter activity"/>
    <property type="evidence" value="ECO:0007669"/>
    <property type="project" value="InterPro"/>
</dbReference>
<evidence type="ECO:0000313" key="10">
    <source>
        <dbReference type="Proteomes" id="UP000799770"/>
    </source>
</evidence>